<protein>
    <submittedName>
        <fullName evidence="2">Uncharacterized protein</fullName>
    </submittedName>
</protein>
<feature type="coiled-coil region" evidence="1">
    <location>
        <begin position="99"/>
        <end position="147"/>
    </location>
</feature>
<evidence type="ECO:0000256" key="1">
    <source>
        <dbReference type="SAM" id="Coils"/>
    </source>
</evidence>
<name>A0A426WY27_ENSVE</name>
<evidence type="ECO:0000313" key="3">
    <source>
        <dbReference type="Proteomes" id="UP000287651"/>
    </source>
</evidence>
<sequence length="248" mass="28106">MPRWSAISGSSLVWTEGPLAGEYLRGAIHPTLAKQVYEYSSEELMNKADKSAVWGLHFISALIDWVHDAGRLIRSQHERILTLRAVNKELKLGGNQELLAVVEHQAKEYEDEAKKLRAELEYLRNLRRELEEEVGVLRSNLDGARNDRARLEGDVLSLTEAAAFLKAELKVEGSKVVTAYKASRGFELGLEKMGRVSYEYRYQVALERLRGKHPEIAIEQDPFVECPDDANMEMDLNQSFDDSAPSEM</sequence>
<accession>A0A426WY27</accession>
<keyword evidence="1" id="KW-0175">Coiled coil</keyword>
<gene>
    <name evidence="2" type="ORF">B296_00056873</name>
</gene>
<evidence type="ECO:0000313" key="2">
    <source>
        <dbReference type="EMBL" id="RRT32186.1"/>
    </source>
</evidence>
<proteinExistence type="predicted"/>
<dbReference type="AlphaFoldDB" id="A0A426WY27"/>
<dbReference type="Proteomes" id="UP000287651">
    <property type="component" value="Unassembled WGS sequence"/>
</dbReference>
<comment type="caution">
    <text evidence="2">The sequence shown here is derived from an EMBL/GenBank/DDBJ whole genome shotgun (WGS) entry which is preliminary data.</text>
</comment>
<reference evidence="2 3" key="1">
    <citation type="journal article" date="2014" name="Agronomy (Basel)">
        <title>A Draft Genome Sequence for Ensete ventricosum, the Drought-Tolerant Tree Against Hunger.</title>
        <authorList>
            <person name="Harrison J."/>
            <person name="Moore K.A."/>
            <person name="Paszkiewicz K."/>
            <person name="Jones T."/>
            <person name="Grant M."/>
            <person name="Ambacheew D."/>
            <person name="Muzemil S."/>
            <person name="Studholme D.J."/>
        </authorList>
    </citation>
    <scope>NUCLEOTIDE SEQUENCE [LARGE SCALE GENOMIC DNA]</scope>
</reference>
<dbReference type="EMBL" id="AMZH03033424">
    <property type="protein sequence ID" value="RRT32186.1"/>
    <property type="molecule type" value="Genomic_DNA"/>
</dbReference>
<organism evidence="2 3">
    <name type="scientific">Ensete ventricosum</name>
    <name type="common">Abyssinian banana</name>
    <name type="synonym">Musa ensete</name>
    <dbReference type="NCBI Taxonomy" id="4639"/>
    <lineage>
        <taxon>Eukaryota</taxon>
        <taxon>Viridiplantae</taxon>
        <taxon>Streptophyta</taxon>
        <taxon>Embryophyta</taxon>
        <taxon>Tracheophyta</taxon>
        <taxon>Spermatophyta</taxon>
        <taxon>Magnoliopsida</taxon>
        <taxon>Liliopsida</taxon>
        <taxon>Zingiberales</taxon>
        <taxon>Musaceae</taxon>
        <taxon>Ensete</taxon>
    </lineage>
</organism>
<dbReference type="Gene3D" id="1.20.5.1160">
    <property type="entry name" value="Vasodilator-stimulated phosphoprotein"/>
    <property type="match status" value="1"/>
</dbReference>